<keyword evidence="8" id="KW-0175">Coiled coil</keyword>
<comment type="similarity">
    <text evidence="2">Belongs to the outer membrane factor (OMF) (TC 1.B.17) family.</text>
</comment>
<reference evidence="9 10" key="1">
    <citation type="submission" date="2021-02" db="EMBL/GenBank/DDBJ databases">
        <title>Complete genome of Desulfoluna sp. strain ASN36.</title>
        <authorList>
            <person name="Takahashi A."/>
            <person name="Kojima H."/>
            <person name="Fukui M."/>
        </authorList>
    </citation>
    <scope>NUCLEOTIDE SEQUENCE [LARGE SCALE GENOMIC DNA]</scope>
    <source>
        <strain evidence="9 10">ASN36</strain>
    </source>
</reference>
<gene>
    <name evidence="9" type="primary">tolC</name>
    <name evidence="9" type="ORF">DSLASN_18240</name>
</gene>
<dbReference type="InterPro" id="IPR003423">
    <property type="entry name" value="OMP_efflux"/>
</dbReference>
<sequence length="437" mass="48852">MVLLLIFCAPLTAIGEDLLYFYTHARTFDANLKRSEYEHDASREILKQAYSKLLPEVSAYAQHVNTRDRIVSSDNTLFAKGTTYYPTDSYSVSLVQPLFDYSSFVGVSKAKKELLLSDARYDAERKKLVLHVAGAYFNVLAAQNNHHSFMAEAAAVREHFELVKGRYNMGLAPVTDFLDAKARMLSVNADVIASENMLDDAIQALYKISGQMGQNFADLSPEMVLARPEPASPEAWTEMALAQNLEVLAMKHGVEVAAKEVSRLKGDHYPVVTLEGRHSWDDTEGTAFGGGSEVRKEELIVNVSVPVFKGGNTNSRVRQAASLLQAEREQLREKELAVKREVRVSYLGVLSAMSRADALKQTVEAQKTAVEAKREGFDSGLNTSLMVMDAERDYHYAKRDYAAARYDYIIQMFRLEHAAGKLSDTDLTYINQFLEQS</sequence>
<evidence type="ECO:0000256" key="2">
    <source>
        <dbReference type="ARBA" id="ARBA00007613"/>
    </source>
</evidence>
<dbReference type="Proteomes" id="UP001320148">
    <property type="component" value="Chromosome"/>
</dbReference>
<organism evidence="9 10">
    <name type="scientific">Desulfoluna limicola</name>
    <dbReference type="NCBI Taxonomy" id="2810562"/>
    <lineage>
        <taxon>Bacteria</taxon>
        <taxon>Pseudomonadati</taxon>
        <taxon>Thermodesulfobacteriota</taxon>
        <taxon>Desulfobacteria</taxon>
        <taxon>Desulfobacterales</taxon>
        <taxon>Desulfolunaceae</taxon>
        <taxon>Desulfoluna</taxon>
    </lineage>
</organism>
<dbReference type="InterPro" id="IPR010130">
    <property type="entry name" value="T1SS_OMP_TolC"/>
</dbReference>
<name>A0ABM7PG94_9BACT</name>
<dbReference type="EMBL" id="AP024488">
    <property type="protein sequence ID" value="BCS96192.1"/>
    <property type="molecule type" value="Genomic_DNA"/>
</dbReference>
<evidence type="ECO:0000256" key="3">
    <source>
        <dbReference type="ARBA" id="ARBA00022448"/>
    </source>
</evidence>
<keyword evidence="3" id="KW-0813">Transport</keyword>
<proteinExistence type="inferred from homology"/>
<evidence type="ECO:0000256" key="5">
    <source>
        <dbReference type="ARBA" id="ARBA00022692"/>
    </source>
</evidence>
<dbReference type="Gene3D" id="1.20.1600.10">
    <property type="entry name" value="Outer membrane efflux proteins (OEP)"/>
    <property type="match status" value="1"/>
</dbReference>
<keyword evidence="10" id="KW-1185">Reference proteome</keyword>
<keyword evidence="6" id="KW-0472">Membrane</keyword>
<evidence type="ECO:0000313" key="9">
    <source>
        <dbReference type="EMBL" id="BCS96192.1"/>
    </source>
</evidence>
<feature type="coiled-coil region" evidence="8">
    <location>
        <begin position="314"/>
        <end position="341"/>
    </location>
</feature>
<dbReference type="NCBIfam" id="TIGR01844">
    <property type="entry name" value="type_I_sec_TolC"/>
    <property type="match status" value="1"/>
</dbReference>
<evidence type="ECO:0000256" key="1">
    <source>
        <dbReference type="ARBA" id="ARBA00004442"/>
    </source>
</evidence>
<evidence type="ECO:0000256" key="4">
    <source>
        <dbReference type="ARBA" id="ARBA00022452"/>
    </source>
</evidence>
<keyword evidence="4" id="KW-1134">Transmembrane beta strand</keyword>
<dbReference type="SUPFAM" id="SSF56954">
    <property type="entry name" value="Outer membrane efflux proteins (OEP)"/>
    <property type="match status" value="1"/>
</dbReference>
<dbReference type="PANTHER" id="PTHR30026:SF20">
    <property type="entry name" value="OUTER MEMBRANE PROTEIN TOLC"/>
    <property type="match status" value="1"/>
</dbReference>
<evidence type="ECO:0000313" key="10">
    <source>
        <dbReference type="Proteomes" id="UP001320148"/>
    </source>
</evidence>
<comment type="subcellular location">
    <subcellularLocation>
        <location evidence="1">Cell outer membrane</location>
    </subcellularLocation>
</comment>
<dbReference type="PANTHER" id="PTHR30026">
    <property type="entry name" value="OUTER MEMBRANE PROTEIN TOLC"/>
    <property type="match status" value="1"/>
</dbReference>
<evidence type="ECO:0000256" key="6">
    <source>
        <dbReference type="ARBA" id="ARBA00023136"/>
    </source>
</evidence>
<keyword evidence="7" id="KW-0998">Cell outer membrane</keyword>
<dbReference type="Pfam" id="PF02321">
    <property type="entry name" value="OEP"/>
    <property type="match status" value="2"/>
</dbReference>
<evidence type="ECO:0000256" key="7">
    <source>
        <dbReference type="ARBA" id="ARBA00023237"/>
    </source>
</evidence>
<keyword evidence="5" id="KW-0812">Transmembrane</keyword>
<protein>
    <submittedName>
        <fullName evidence="9">Outer membrane protein TolC</fullName>
    </submittedName>
</protein>
<accession>A0ABM7PG94</accession>
<evidence type="ECO:0000256" key="8">
    <source>
        <dbReference type="SAM" id="Coils"/>
    </source>
</evidence>
<dbReference type="InterPro" id="IPR051906">
    <property type="entry name" value="TolC-like"/>
</dbReference>